<accession>A0A292YDR9</accession>
<organism evidence="1 2">
    <name type="scientific">Lebetimonas natsushimae</name>
    <dbReference type="NCBI Taxonomy" id="1936991"/>
    <lineage>
        <taxon>Bacteria</taxon>
        <taxon>Pseudomonadati</taxon>
        <taxon>Campylobacterota</taxon>
        <taxon>Epsilonproteobacteria</taxon>
        <taxon>Nautiliales</taxon>
        <taxon>Nautiliaceae</taxon>
        <taxon>Lebetimonas</taxon>
    </lineage>
</organism>
<dbReference type="InterPro" id="IPR047324">
    <property type="entry name" value="LbH_gamma_CA-like"/>
</dbReference>
<comment type="caution">
    <text evidence="1">The sequence shown here is derived from an EMBL/GenBank/DDBJ whole genome shotgun (WGS) entry which is preliminary data.</text>
</comment>
<dbReference type="Proteomes" id="UP000217944">
    <property type="component" value="Unassembled WGS sequence"/>
</dbReference>
<dbReference type="InterPro" id="IPR050484">
    <property type="entry name" value="Transf_Hexapept/Carb_Anhydrase"/>
</dbReference>
<dbReference type="RefSeq" id="WP_096258534.1">
    <property type="nucleotide sequence ID" value="NZ_BDME01000001.1"/>
</dbReference>
<dbReference type="InterPro" id="IPR011004">
    <property type="entry name" value="Trimer_LpxA-like_sf"/>
</dbReference>
<sequence>MILRYKDDFPKIADSAWIAPSADIIGDVEIGEDSSVWFGCVIRGDVHFIKIGKRVSIQDLSMIHVTHFKKEKKIGDGFPTIIGDDVTIAHRVMLHGCKIGKACLIGMSATILDGAEIGDESIVGAGALVTGGKKFPPRSLILGSPAKVVRSLTDEEVEKIYQNAKNYVNYKNEYINFIK</sequence>
<name>A0A292YDR9_9BACT</name>
<dbReference type="EMBL" id="BDME01000001">
    <property type="protein sequence ID" value="GAX87395.1"/>
    <property type="molecule type" value="Genomic_DNA"/>
</dbReference>
<evidence type="ECO:0008006" key="3">
    <source>
        <dbReference type="Google" id="ProtNLM"/>
    </source>
</evidence>
<dbReference type="PANTHER" id="PTHR13061:SF29">
    <property type="entry name" value="GAMMA CARBONIC ANHYDRASE-LIKE 1, MITOCHONDRIAL-RELATED"/>
    <property type="match status" value="1"/>
</dbReference>
<dbReference type="InterPro" id="IPR001451">
    <property type="entry name" value="Hexapep"/>
</dbReference>
<reference evidence="1 2" key="1">
    <citation type="journal article" date="2017" name="Syst. Appl. Microbiol.">
        <title>Lebetimonas natsushimae sp. nov., a novel strictly anaerobic, moderately thermophilic chemoautotroph isolated from a deep-sea hydrothermal vent polychaete nest in the Mid-Okinawa Trough.</title>
        <authorList>
            <person name="Nagata R."/>
            <person name="Takaki Y."/>
            <person name="Tame A."/>
            <person name="Nunoura T."/>
            <person name="Muto H."/>
            <person name="Mino S."/>
            <person name="Sawayama S."/>
            <person name="Takai K."/>
            <person name="Nakagawa S."/>
        </authorList>
    </citation>
    <scope>NUCLEOTIDE SEQUENCE [LARGE SCALE GENOMIC DNA]</scope>
    <source>
        <strain evidence="1 2">HS1857</strain>
    </source>
</reference>
<evidence type="ECO:0000313" key="1">
    <source>
        <dbReference type="EMBL" id="GAX87395.1"/>
    </source>
</evidence>
<dbReference type="SUPFAM" id="SSF51161">
    <property type="entry name" value="Trimeric LpxA-like enzymes"/>
    <property type="match status" value="1"/>
</dbReference>
<dbReference type="Pfam" id="PF00132">
    <property type="entry name" value="Hexapep"/>
    <property type="match status" value="2"/>
</dbReference>
<evidence type="ECO:0000313" key="2">
    <source>
        <dbReference type="Proteomes" id="UP000217944"/>
    </source>
</evidence>
<proteinExistence type="predicted"/>
<dbReference type="OrthoDB" id="9803036at2"/>
<dbReference type="PANTHER" id="PTHR13061">
    <property type="entry name" value="DYNACTIN SUBUNIT P25"/>
    <property type="match status" value="1"/>
</dbReference>
<dbReference type="CDD" id="cd04645">
    <property type="entry name" value="LbH_gamma_CA_like"/>
    <property type="match status" value="1"/>
</dbReference>
<keyword evidence="2" id="KW-1185">Reference proteome</keyword>
<protein>
    <recommendedName>
        <fullName evidence="3">Gamma carbonic anhydrase family protein</fullName>
    </recommendedName>
</protein>
<gene>
    <name evidence="1" type="ORF">LNAT_P0690</name>
</gene>
<dbReference type="AlphaFoldDB" id="A0A292YDR9"/>
<dbReference type="Gene3D" id="2.160.10.10">
    <property type="entry name" value="Hexapeptide repeat proteins"/>
    <property type="match status" value="1"/>
</dbReference>